<accession>A0A1N6GYU3</accession>
<dbReference type="Proteomes" id="UP000184932">
    <property type="component" value="Unassembled WGS sequence"/>
</dbReference>
<reference evidence="3" key="1">
    <citation type="submission" date="2016-11" db="EMBL/GenBank/DDBJ databases">
        <authorList>
            <person name="Varghese N."/>
            <person name="Submissions S."/>
        </authorList>
    </citation>
    <scope>NUCLEOTIDE SEQUENCE [LARGE SCALE GENOMIC DNA]</scope>
    <source>
        <strain evidence="3">DSM 29440</strain>
    </source>
</reference>
<dbReference type="STRING" id="1217970.SAMN05444002_2919"/>
<dbReference type="EMBL" id="FSRL01000001">
    <property type="protein sequence ID" value="SIO12714.1"/>
    <property type="molecule type" value="Genomic_DNA"/>
</dbReference>
<protein>
    <submittedName>
        <fullName evidence="2">Uncharacterized protein</fullName>
    </submittedName>
</protein>
<proteinExistence type="predicted"/>
<organism evidence="2 3">
    <name type="scientific">Vannielia litorea</name>
    <dbReference type="NCBI Taxonomy" id="1217970"/>
    <lineage>
        <taxon>Bacteria</taxon>
        <taxon>Pseudomonadati</taxon>
        <taxon>Pseudomonadota</taxon>
        <taxon>Alphaproteobacteria</taxon>
        <taxon>Rhodobacterales</taxon>
        <taxon>Paracoccaceae</taxon>
        <taxon>Vannielia</taxon>
    </lineage>
</organism>
<gene>
    <name evidence="2" type="ORF">SAMN05444002_2919</name>
</gene>
<feature type="region of interest" description="Disordered" evidence="1">
    <location>
        <begin position="224"/>
        <end position="244"/>
    </location>
</feature>
<keyword evidence="3" id="KW-1185">Reference proteome</keyword>
<evidence type="ECO:0000313" key="3">
    <source>
        <dbReference type="Proteomes" id="UP000184932"/>
    </source>
</evidence>
<dbReference type="OrthoDB" id="9821771at2"/>
<name>A0A1N6GYU3_9RHOB</name>
<dbReference type="AlphaFoldDB" id="A0A1N6GYU3"/>
<evidence type="ECO:0000256" key="1">
    <source>
        <dbReference type="SAM" id="MobiDB-lite"/>
    </source>
</evidence>
<evidence type="ECO:0000313" key="2">
    <source>
        <dbReference type="EMBL" id="SIO12714.1"/>
    </source>
</evidence>
<dbReference type="RefSeq" id="WP_074256879.1">
    <property type="nucleotide sequence ID" value="NZ_FSRL01000001.1"/>
</dbReference>
<sequence>MFRPINLVILAVLVAGSLLVAREAMRRGGPGDNVAAVSEQVVIGRTYRVDQAFVARTGQVPGVAFQIILPKRPEQSHSIGVEELPEGGVVQFNFRAEDESFLESLFMAPIRIPLGEMDDRLAAIAPKLAEQGPALLSQKFEEVTAEPVREVRVGHGEGYRAMELTGTYLDPRDEARYSYRFIALPDPERAESLYAVSHVNRAHLAVEAADFGPSLTGKALSTLRLSEPPVRETAQEGPAAPDAD</sequence>